<gene>
    <name evidence="2" type="ORF">SANT12839_100260</name>
</gene>
<evidence type="ECO:0008006" key="4">
    <source>
        <dbReference type="Google" id="ProtNLM"/>
    </source>
</evidence>
<name>A0A4D4KLT5_9ACTN</name>
<reference evidence="2 3" key="1">
    <citation type="journal article" date="2020" name="Int. J. Syst. Evol. Microbiol.">
        <title>Reclassification of Streptomyces castelarensis and Streptomyces sporoclivatus as later heterotypic synonyms of Streptomyces antimycoticus.</title>
        <authorList>
            <person name="Komaki H."/>
            <person name="Tamura T."/>
        </authorList>
    </citation>
    <scope>NUCLEOTIDE SEQUENCE [LARGE SCALE GENOMIC DNA]</scope>
    <source>
        <strain evidence="2 3">NBRC 12839</strain>
    </source>
</reference>
<organism evidence="2 3">
    <name type="scientific">Streptomyces antimycoticus</name>
    <dbReference type="NCBI Taxonomy" id="68175"/>
    <lineage>
        <taxon>Bacteria</taxon>
        <taxon>Bacillati</taxon>
        <taxon>Actinomycetota</taxon>
        <taxon>Actinomycetes</taxon>
        <taxon>Kitasatosporales</taxon>
        <taxon>Streptomycetaceae</taxon>
        <taxon>Streptomyces</taxon>
        <taxon>Streptomyces violaceusniger group</taxon>
    </lineage>
</organism>
<comment type="caution">
    <text evidence="2">The sequence shown here is derived from an EMBL/GenBank/DDBJ whole genome shotgun (WGS) entry which is preliminary data.</text>
</comment>
<protein>
    <recommendedName>
        <fullName evidence="4">DUF721 domain-containing protein</fullName>
    </recommendedName>
</protein>
<evidence type="ECO:0000313" key="3">
    <source>
        <dbReference type="Proteomes" id="UP000299290"/>
    </source>
</evidence>
<proteinExistence type="predicted"/>
<sequence length="282" mass="29630">MTEANMNCGSESASPGNEKASGVDLTRVALHAARASARKRGAVSEARTPRRRSRVRRDGRDPQGFAAVLQQLMADRAWEVPAAGGSVLDRWPEIAATVAGRLAEHVQAVAFDADSGRLDVRADSAAYATHIRLMTPRLIATANEAAGREAVRSIRVLAAGAPFPLASGSSPASSPPVPEAPVRTRETASPGYQEALAAHQASRPERVLDPRTAVAIERQNAGSLMREPEEAFGDGQAAIEELRAKAARAAAADSSRIRALRRARAERAGSAAAAAPREARTA</sequence>
<accession>A0A4D4KLT5</accession>
<dbReference type="AlphaFoldDB" id="A0A4D4KLT5"/>
<feature type="region of interest" description="Disordered" evidence="1">
    <location>
        <begin position="1"/>
        <end position="61"/>
    </location>
</feature>
<evidence type="ECO:0000256" key="1">
    <source>
        <dbReference type="SAM" id="MobiDB-lite"/>
    </source>
</evidence>
<feature type="compositionally biased region" description="Polar residues" evidence="1">
    <location>
        <begin position="1"/>
        <end position="15"/>
    </location>
</feature>
<dbReference type="PANTHER" id="PTHR36456">
    <property type="entry name" value="UPF0232 PROTEIN SCO3875"/>
    <property type="match status" value="1"/>
</dbReference>
<dbReference type="RefSeq" id="WP_137970511.1">
    <property type="nucleotide sequence ID" value="NZ_BJHV01000002.1"/>
</dbReference>
<dbReference type="EMBL" id="BJHV01000002">
    <property type="protein sequence ID" value="GDY49144.1"/>
    <property type="molecule type" value="Genomic_DNA"/>
</dbReference>
<dbReference type="InterPro" id="IPR007922">
    <property type="entry name" value="DciA-like"/>
</dbReference>
<keyword evidence="3" id="KW-1185">Reference proteome</keyword>
<feature type="region of interest" description="Disordered" evidence="1">
    <location>
        <begin position="165"/>
        <end position="188"/>
    </location>
</feature>
<evidence type="ECO:0000313" key="2">
    <source>
        <dbReference type="EMBL" id="GDY49144.1"/>
    </source>
</evidence>
<dbReference type="Proteomes" id="UP000299290">
    <property type="component" value="Unassembled WGS sequence"/>
</dbReference>
<dbReference type="PANTHER" id="PTHR36456:SF1">
    <property type="entry name" value="UPF0232 PROTEIN SCO3875"/>
    <property type="match status" value="1"/>
</dbReference>
<dbReference type="Pfam" id="PF05258">
    <property type="entry name" value="DciA"/>
    <property type="match status" value="1"/>
</dbReference>